<keyword evidence="3" id="KW-0812">Transmembrane</keyword>
<evidence type="ECO:0008006" key="8">
    <source>
        <dbReference type="Google" id="ProtNLM"/>
    </source>
</evidence>
<evidence type="ECO:0000313" key="7">
    <source>
        <dbReference type="Proteomes" id="UP000001026"/>
    </source>
</evidence>
<evidence type="ECO:0000256" key="1">
    <source>
        <dbReference type="ARBA" id="ARBA00022475"/>
    </source>
</evidence>
<dbReference type="KEGG" id="pmm:PMM1308"/>
<keyword evidence="4" id="KW-1133">Transmembrane helix</keyword>
<sequence length="241" mass="28203">MKDKQKLKNKRFFLLITFLFFTSYATSKIFKNVNYQDVSIVGSELFSIEDIVVNSSLNFPTSLIFVKSSYTERELKKNLSLKNVSVFRQIFPFGLKILIKTRTPIAYGERLFKGEKITGFIDEDGFFISLKYSDQENLNKITSKVFGWKENFRETLSKILNYQKYNDVEFITITFSPNGFLTLEEKSLKTILLGFNPKRIENQLQIVNNMKNQIRENNILEKIDNIDLIDPNNPKIKVFKP</sequence>
<protein>
    <recommendedName>
        <fullName evidence="8">Cell division protein FtsQ</fullName>
    </recommendedName>
</protein>
<evidence type="ECO:0000256" key="2">
    <source>
        <dbReference type="ARBA" id="ARBA00022618"/>
    </source>
</evidence>
<dbReference type="InterPro" id="IPR050487">
    <property type="entry name" value="FtsQ_DivIB"/>
</dbReference>
<dbReference type="PANTHER" id="PTHR37820">
    <property type="entry name" value="CELL DIVISION PROTEIN DIVIB"/>
    <property type="match status" value="1"/>
</dbReference>
<evidence type="ECO:0000256" key="3">
    <source>
        <dbReference type="ARBA" id="ARBA00022692"/>
    </source>
</evidence>
<dbReference type="STRING" id="59919.PMM1308"/>
<keyword evidence="2" id="KW-0132">Cell division</keyword>
<keyword evidence="5" id="KW-0131">Cell cycle</keyword>
<reference evidence="6 7" key="1">
    <citation type="journal article" date="2003" name="Nature">
        <title>Genome divergence in two Prochlorococcus ecotypes reflects oceanic niche differentiation.</title>
        <authorList>
            <person name="Rocap G."/>
            <person name="Larimer F.W."/>
            <person name="Lamerdin J.E."/>
            <person name="Malfatti S."/>
            <person name="Chain P."/>
            <person name="Ahlgren N.A."/>
            <person name="Arellano A."/>
            <person name="Coleman M."/>
            <person name="Hauser L."/>
            <person name="Hess W.R."/>
            <person name="Johnson Z.I."/>
            <person name="Land M.L."/>
            <person name="Lindell D."/>
            <person name="Post A.F."/>
            <person name="Regala W."/>
            <person name="Shah M."/>
            <person name="Shaw S.L."/>
            <person name="Steglich C."/>
            <person name="Sullivan M.B."/>
            <person name="Ting C.S."/>
            <person name="Tolonen A."/>
            <person name="Webb E.A."/>
            <person name="Zinser E.R."/>
            <person name="Chisholm S.W."/>
        </authorList>
    </citation>
    <scope>NUCLEOTIDE SEQUENCE [LARGE SCALE GENOMIC DNA]</scope>
    <source>
        <strain evidence="7">CCMP1986 / NIES-2087 / MED4</strain>
    </source>
</reference>
<organism evidence="6 7">
    <name type="scientific">Prochlorococcus marinus subsp. pastoris (strain CCMP1986 / NIES-2087 / MED4)</name>
    <dbReference type="NCBI Taxonomy" id="59919"/>
    <lineage>
        <taxon>Bacteria</taxon>
        <taxon>Bacillati</taxon>
        <taxon>Cyanobacteriota</taxon>
        <taxon>Cyanophyceae</taxon>
        <taxon>Synechococcales</taxon>
        <taxon>Prochlorococcaceae</taxon>
        <taxon>Prochlorococcus</taxon>
    </lineage>
</organism>
<dbReference type="EMBL" id="BX548174">
    <property type="protein sequence ID" value="CAE19767.1"/>
    <property type="molecule type" value="Genomic_DNA"/>
</dbReference>
<dbReference type="GO" id="GO:0005886">
    <property type="term" value="C:plasma membrane"/>
    <property type="evidence" value="ECO:0007669"/>
    <property type="project" value="TreeGrafter"/>
</dbReference>
<proteinExistence type="predicted"/>
<keyword evidence="1" id="KW-1003">Cell membrane</keyword>
<keyword evidence="4" id="KW-0472">Membrane</keyword>
<dbReference type="PANTHER" id="PTHR37820:SF1">
    <property type="entry name" value="CELL DIVISION PROTEIN FTSQ"/>
    <property type="match status" value="1"/>
</dbReference>
<evidence type="ECO:0000313" key="6">
    <source>
        <dbReference type="EMBL" id="CAE19767.1"/>
    </source>
</evidence>
<dbReference type="HOGENOM" id="CLU_085730_0_0_3"/>
<gene>
    <name evidence="6" type="ordered locus">PMM1308</name>
</gene>
<dbReference type="OrthoDB" id="527430at2"/>
<dbReference type="GO" id="GO:0051301">
    <property type="term" value="P:cell division"/>
    <property type="evidence" value="ECO:0007669"/>
    <property type="project" value="UniProtKB-KW"/>
</dbReference>
<evidence type="ECO:0000256" key="5">
    <source>
        <dbReference type="ARBA" id="ARBA00023306"/>
    </source>
</evidence>
<dbReference type="Proteomes" id="UP000001026">
    <property type="component" value="Chromosome"/>
</dbReference>
<dbReference type="AlphaFoldDB" id="Q7V0F4"/>
<name>Q7V0F4_PROMP</name>
<accession>Q7V0F4</accession>
<dbReference type="RefSeq" id="WP_011132942.1">
    <property type="nucleotide sequence ID" value="NC_005072.1"/>
</dbReference>
<dbReference type="eggNOG" id="COG1589">
    <property type="taxonomic scope" value="Bacteria"/>
</dbReference>
<evidence type="ECO:0000256" key="4">
    <source>
        <dbReference type="ARBA" id="ARBA00022989"/>
    </source>
</evidence>